<dbReference type="Proteomes" id="UP001472866">
    <property type="component" value="Chromosome 18"/>
</dbReference>
<dbReference type="AlphaFoldDB" id="A0AAX4PME6"/>
<dbReference type="EMBL" id="CP151518">
    <property type="protein sequence ID" value="WZN67066.1"/>
    <property type="molecule type" value="Genomic_DNA"/>
</dbReference>
<dbReference type="InterPro" id="IPR001763">
    <property type="entry name" value="Rhodanese-like_dom"/>
</dbReference>
<dbReference type="PANTHER" id="PTHR44542:SF14">
    <property type="entry name" value="PROTEIN HIGH ARSENIC CONTENT 1, MITOCHONDRIAL-RELATED"/>
    <property type="match status" value="1"/>
</dbReference>
<dbReference type="SMART" id="SM00450">
    <property type="entry name" value="RHOD"/>
    <property type="match status" value="1"/>
</dbReference>
<dbReference type="Gene3D" id="3.40.250.10">
    <property type="entry name" value="Rhodanese-like domain"/>
    <property type="match status" value="1"/>
</dbReference>
<dbReference type="CDD" id="cd00158">
    <property type="entry name" value="RHOD"/>
    <property type="match status" value="1"/>
</dbReference>
<dbReference type="InterPro" id="IPR044684">
    <property type="entry name" value="STR17/STR18/HARC1-like"/>
</dbReference>
<sequence>MLTTTAMSAMTGKAKGALGFRVGTATGVRATTVCHLRRHQAATLNNKTLRRSEVTVVARGYPAYQEEPEQEPKRWPDEDFVAEVMEKFPDAGVADIEEGRVLYEMGYTYLDVRSSTEFENDAKTPRAVNIPLIDTTKKWDLSVTPAVQEVTQSVNPKFLEQVKEKFPDKESKLLIVCSDGRQRAIQVLMLLDAEGYTNIVGLKGGYIDWNFVFKGTGGNPLFQKLERRGQTVKYSTVYASDGDDLGVHSTDSTMFGKTDYVDFDPNSVDTETWLKWADEVKTNA</sequence>
<dbReference type="PROSITE" id="PS50206">
    <property type="entry name" value="RHODANESE_3"/>
    <property type="match status" value="1"/>
</dbReference>
<accession>A0AAX4PME6</accession>
<dbReference type="Pfam" id="PF00581">
    <property type="entry name" value="Rhodanese"/>
    <property type="match status" value="1"/>
</dbReference>
<organism evidence="2 3">
    <name type="scientific">Chloropicon roscoffensis</name>
    <dbReference type="NCBI Taxonomy" id="1461544"/>
    <lineage>
        <taxon>Eukaryota</taxon>
        <taxon>Viridiplantae</taxon>
        <taxon>Chlorophyta</taxon>
        <taxon>Chloropicophyceae</taxon>
        <taxon>Chloropicales</taxon>
        <taxon>Chloropicaceae</taxon>
        <taxon>Chloropicon</taxon>
    </lineage>
</organism>
<dbReference type="GO" id="GO:0003824">
    <property type="term" value="F:catalytic activity"/>
    <property type="evidence" value="ECO:0007669"/>
    <property type="project" value="InterPro"/>
</dbReference>
<dbReference type="PANTHER" id="PTHR44542">
    <property type="entry name" value="THIOSULFATE SULFURTRANSFERASE 18"/>
    <property type="match status" value="1"/>
</dbReference>
<reference evidence="2 3" key="1">
    <citation type="submission" date="2024-03" db="EMBL/GenBank/DDBJ databases">
        <title>Complete genome sequence of the green alga Chloropicon roscoffensis RCC1871.</title>
        <authorList>
            <person name="Lemieux C."/>
            <person name="Pombert J.-F."/>
            <person name="Otis C."/>
            <person name="Turmel M."/>
        </authorList>
    </citation>
    <scope>NUCLEOTIDE SEQUENCE [LARGE SCALE GENOMIC DNA]</scope>
    <source>
        <strain evidence="2 3">RCC1871</strain>
    </source>
</reference>
<feature type="domain" description="Rhodanese" evidence="1">
    <location>
        <begin position="106"/>
        <end position="218"/>
    </location>
</feature>
<name>A0AAX4PME6_9CHLO</name>
<evidence type="ECO:0000313" key="2">
    <source>
        <dbReference type="EMBL" id="WZN67066.1"/>
    </source>
</evidence>
<protein>
    <submittedName>
        <fullName evidence="2">Rhodanese domain-containing protein</fullName>
    </submittedName>
</protein>
<evidence type="ECO:0000259" key="1">
    <source>
        <dbReference type="PROSITE" id="PS50206"/>
    </source>
</evidence>
<dbReference type="SUPFAM" id="SSF52821">
    <property type="entry name" value="Rhodanese/Cell cycle control phosphatase"/>
    <property type="match status" value="1"/>
</dbReference>
<proteinExistence type="predicted"/>
<gene>
    <name evidence="2" type="ORF">HKI87_18g86380</name>
</gene>
<dbReference type="InterPro" id="IPR036873">
    <property type="entry name" value="Rhodanese-like_dom_sf"/>
</dbReference>
<keyword evidence="3" id="KW-1185">Reference proteome</keyword>
<evidence type="ECO:0000313" key="3">
    <source>
        <dbReference type="Proteomes" id="UP001472866"/>
    </source>
</evidence>